<dbReference type="OrthoDB" id="582519at2"/>
<comment type="caution">
    <text evidence="1">The sequence shown here is derived from an EMBL/GenBank/DDBJ whole genome shotgun (WGS) entry which is preliminary data.</text>
</comment>
<dbReference type="Pfam" id="PF07591">
    <property type="entry name" value="PT-HINT"/>
    <property type="match status" value="1"/>
</dbReference>
<dbReference type="Gene3D" id="2.170.16.10">
    <property type="entry name" value="Hedgehog/Intein (Hint) domain"/>
    <property type="match status" value="1"/>
</dbReference>
<evidence type="ECO:0000313" key="2">
    <source>
        <dbReference type="Proteomes" id="UP000309174"/>
    </source>
</evidence>
<proteinExistence type="predicted"/>
<accession>A0A5C4JB01</accession>
<sequence length="159" mass="16308">MRVGERVLSTDPVSGRTAPMPVIGLINGSGSKNLVGVGVAARGPGVLGAGSGAGVLQTTGGHPFWVDRPGVWRDARDLGPGDRLRRPDGQYVTVTATHPWTAERKVYNLTVRGYSGDFDEAHVVVEAAGAVVAAGHGEGEGVVALFGEGVHDGLDQTSS</sequence>
<keyword evidence="2" id="KW-1185">Reference proteome</keyword>
<reference evidence="1 2" key="1">
    <citation type="submission" date="2019-05" db="EMBL/GenBank/DDBJ databases">
        <title>Draft genome sequence of Actinomadura sp. 14C53.</title>
        <authorList>
            <person name="Saricaoglu S."/>
            <person name="Isik K."/>
        </authorList>
    </citation>
    <scope>NUCLEOTIDE SEQUENCE [LARGE SCALE GENOMIC DNA]</scope>
    <source>
        <strain evidence="1 2">14C53</strain>
    </source>
</reference>
<organism evidence="1 2">
    <name type="scientific">Actinomadura soli</name>
    <dbReference type="NCBI Taxonomy" id="2508997"/>
    <lineage>
        <taxon>Bacteria</taxon>
        <taxon>Bacillati</taxon>
        <taxon>Actinomycetota</taxon>
        <taxon>Actinomycetes</taxon>
        <taxon>Streptosporangiales</taxon>
        <taxon>Thermomonosporaceae</taxon>
        <taxon>Actinomadura</taxon>
    </lineage>
</organism>
<dbReference type="Proteomes" id="UP000309174">
    <property type="component" value="Unassembled WGS sequence"/>
</dbReference>
<gene>
    <name evidence="1" type="ORF">ETD83_19025</name>
</gene>
<dbReference type="AlphaFoldDB" id="A0A5C4JB01"/>
<dbReference type="InterPro" id="IPR036844">
    <property type="entry name" value="Hint_dom_sf"/>
</dbReference>
<protein>
    <submittedName>
        <fullName evidence="1">Uncharacterized protein</fullName>
    </submittedName>
</protein>
<dbReference type="SUPFAM" id="SSF51294">
    <property type="entry name" value="Hedgehog/intein (Hint) domain"/>
    <property type="match status" value="1"/>
</dbReference>
<name>A0A5C4JB01_9ACTN</name>
<dbReference type="EMBL" id="VCKW01000092">
    <property type="protein sequence ID" value="TMQ98475.1"/>
    <property type="molecule type" value="Genomic_DNA"/>
</dbReference>
<evidence type="ECO:0000313" key="1">
    <source>
        <dbReference type="EMBL" id="TMQ98475.1"/>
    </source>
</evidence>